<evidence type="ECO:0000256" key="1">
    <source>
        <dbReference type="ARBA" id="ARBA00001954"/>
    </source>
</evidence>
<evidence type="ECO:0000259" key="9">
    <source>
        <dbReference type="PROSITE" id="PS51471"/>
    </source>
</evidence>
<keyword evidence="8" id="KW-0234">DNA repair</keyword>
<evidence type="ECO:0000256" key="5">
    <source>
        <dbReference type="ARBA" id="ARBA00022964"/>
    </source>
</evidence>
<dbReference type="InterPro" id="IPR032854">
    <property type="entry name" value="ALKBH3"/>
</dbReference>
<evidence type="ECO:0000313" key="10">
    <source>
        <dbReference type="EMBL" id="QEK51926.1"/>
    </source>
</evidence>
<dbReference type="SUPFAM" id="SSF51197">
    <property type="entry name" value="Clavaminate synthase-like"/>
    <property type="match status" value="1"/>
</dbReference>
<sequence>MDLFNQRKQTNFLPYDGEVLYYPNILSLEDAKAFYQNLLSGIAWQQDVVKIFGKQFITARKVAWYGENDCAYTYSNQTKIALPWTKDLLTLKYKVEDISKEHYNACLLNLYHHGDEGMGWHSDDEKSIVPQSAIASLSFGAARKFVFKHKESKESVSLLLENASLLVMKGLTQEKWLHALPKTKKVKDLRINLTFRKMIL</sequence>
<keyword evidence="4" id="KW-0460">Magnesium</keyword>
<name>A0A5C0VH99_9SPHI</name>
<evidence type="ECO:0000256" key="2">
    <source>
        <dbReference type="ARBA" id="ARBA00022723"/>
    </source>
</evidence>
<evidence type="ECO:0000313" key="11">
    <source>
        <dbReference type="Proteomes" id="UP000323653"/>
    </source>
</evidence>
<feature type="domain" description="Fe2OG dioxygenase" evidence="9">
    <location>
        <begin position="102"/>
        <end position="199"/>
    </location>
</feature>
<dbReference type="GO" id="GO:0032451">
    <property type="term" value="F:demethylase activity"/>
    <property type="evidence" value="ECO:0007669"/>
    <property type="project" value="UniProtKB-ARBA"/>
</dbReference>
<reference evidence="10 11" key="1">
    <citation type="submission" date="2019-08" db="EMBL/GenBank/DDBJ databases">
        <title>Pedobacter sp. nov., isolated from Han river, South Korea.</title>
        <authorList>
            <person name="Lee D.-H."/>
            <person name="Kim Y.-S."/>
            <person name="Hwang E.-M."/>
            <person name="Le Tran T.C."/>
            <person name="Cha C.-J."/>
        </authorList>
    </citation>
    <scope>NUCLEOTIDE SEQUENCE [LARGE SCALE GENOMIC DNA]</scope>
    <source>
        <strain evidence="10 11">CJ43</strain>
    </source>
</reference>
<dbReference type="Gene3D" id="2.60.120.590">
    <property type="entry name" value="Alpha-ketoglutarate-dependent dioxygenase AlkB-like"/>
    <property type="match status" value="1"/>
</dbReference>
<keyword evidence="11" id="KW-1185">Reference proteome</keyword>
<keyword evidence="7" id="KW-0408">Iron</keyword>
<dbReference type="GO" id="GO:0051213">
    <property type="term" value="F:dioxygenase activity"/>
    <property type="evidence" value="ECO:0007669"/>
    <property type="project" value="UniProtKB-KW"/>
</dbReference>
<dbReference type="InterPro" id="IPR037151">
    <property type="entry name" value="AlkB-like_sf"/>
</dbReference>
<accession>A0A5C0VH99</accession>
<evidence type="ECO:0000256" key="3">
    <source>
        <dbReference type="ARBA" id="ARBA00022763"/>
    </source>
</evidence>
<dbReference type="KEGG" id="pej:FYC62_09905"/>
<evidence type="ECO:0000256" key="8">
    <source>
        <dbReference type="ARBA" id="ARBA00023204"/>
    </source>
</evidence>
<dbReference type="FunFam" id="2.60.120.590:FF:000004">
    <property type="entry name" value="DNA oxidative demethylase ALKBH2"/>
    <property type="match status" value="1"/>
</dbReference>
<dbReference type="EMBL" id="CP043329">
    <property type="protein sequence ID" value="QEK51926.1"/>
    <property type="molecule type" value="Genomic_DNA"/>
</dbReference>
<organism evidence="10 11">
    <name type="scientific">Pedobacter aquae</name>
    <dbReference type="NCBI Taxonomy" id="2605747"/>
    <lineage>
        <taxon>Bacteria</taxon>
        <taxon>Pseudomonadati</taxon>
        <taxon>Bacteroidota</taxon>
        <taxon>Sphingobacteriia</taxon>
        <taxon>Sphingobacteriales</taxon>
        <taxon>Sphingobacteriaceae</taxon>
        <taxon>Pedobacter</taxon>
    </lineage>
</organism>
<evidence type="ECO:0000256" key="4">
    <source>
        <dbReference type="ARBA" id="ARBA00022842"/>
    </source>
</evidence>
<keyword evidence="6" id="KW-0560">Oxidoreductase</keyword>
<dbReference type="GO" id="GO:0046872">
    <property type="term" value="F:metal ion binding"/>
    <property type="evidence" value="ECO:0007669"/>
    <property type="project" value="UniProtKB-KW"/>
</dbReference>
<dbReference type="InterPro" id="IPR005123">
    <property type="entry name" value="Oxoglu/Fe-dep_dioxygenase_dom"/>
</dbReference>
<evidence type="ECO:0000256" key="7">
    <source>
        <dbReference type="ARBA" id="ARBA00023004"/>
    </source>
</evidence>
<protein>
    <submittedName>
        <fullName evidence="10">Alpha-ketoglutarate-dependent dioxygenase AlkB</fullName>
    </submittedName>
</protein>
<dbReference type="PANTHER" id="PTHR31212">
    <property type="entry name" value="ALPHA-KETOGLUTARATE-DEPENDENT DIOXYGENASE ALKB HOMOLOG 3"/>
    <property type="match status" value="1"/>
</dbReference>
<gene>
    <name evidence="10" type="ORF">FYC62_09905</name>
</gene>
<dbReference type="GO" id="GO:0016787">
    <property type="term" value="F:hydrolase activity"/>
    <property type="evidence" value="ECO:0007669"/>
    <property type="project" value="UniProtKB-ARBA"/>
</dbReference>
<dbReference type="Pfam" id="PF13532">
    <property type="entry name" value="2OG-FeII_Oxy_2"/>
    <property type="match status" value="1"/>
</dbReference>
<dbReference type="InterPro" id="IPR027450">
    <property type="entry name" value="AlkB-like"/>
</dbReference>
<dbReference type="PROSITE" id="PS51471">
    <property type="entry name" value="FE2OG_OXY"/>
    <property type="match status" value="1"/>
</dbReference>
<dbReference type="GO" id="GO:0006307">
    <property type="term" value="P:DNA alkylation repair"/>
    <property type="evidence" value="ECO:0007669"/>
    <property type="project" value="InterPro"/>
</dbReference>
<dbReference type="AlphaFoldDB" id="A0A5C0VH99"/>
<dbReference type="GO" id="GO:0140097">
    <property type="term" value="F:catalytic activity, acting on DNA"/>
    <property type="evidence" value="ECO:0007669"/>
    <property type="project" value="UniProtKB-ARBA"/>
</dbReference>
<keyword evidence="3" id="KW-0227">DNA damage</keyword>
<evidence type="ECO:0000256" key="6">
    <source>
        <dbReference type="ARBA" id="ARBA00023002"/>
    </source>
</evidence>
<dbReference type="RefSeq" id="WP_149074816.1">
    <property type="nucleotide sequence ID" value="NZ_CP043329.1"/>
</dbReference>
<keyword evidence="5 10" id="KW-0223">Dioxygenase</keyword>
<dbReference type="GO" id="GO:0016705">
    <property type="term" value="F:oxidoreductase activity, acting on paired donors, with incorporation or reduction of molecular oxygen"/>
    <property type="evidence" value="ECO:0007669"/>
    <property type="project" value="UniProtKB-ARBA"/>
</dbReference>
<comment type="cofactor">
    <cofactor evidence="1">
        <name>Fe(2+)</name>
        <dbReference type="ChEBI" id="CHEBI:29033"/>
    </cofactor>
</comment>
<proteinExistence type="predicted"/>
<keyword evidence="2" id="KW-0479">Metal-binding</keyword>
<dbReference type="PANTHER" id="PTHR31212:SF4">
    <property type="entry name" value="ALPHA-KETOGLUTARATE-DEPENDENT DIOXYGENASE ALKB HOMOLOG 3"/>
    <property type="match status" value="1"/>
</dbReference>
<dbReference type="Proteomes" id="UP000323653">
    <property type="component" value="Chromosome"/>
</dbReference>